<gene>
    <name evidence="10" type="ORF">BLA60_08405</name>
</gene>
<comment type="similarity">
    <text evidence="1 6 7">Belongs to the peptidase S8 family.</text>
</comment>
<evidence type="ECO:0000256" key="4">
    <source>
        <dbReference type="ARBA" id="ARBA00022825"/>
    </source>
</evidence>
<dbReference type="InterPro" id="IPR015500">
    <property type="entry name" value="Peptidase_S8_subtilisin-rel"/>
</dbReference>
<accession>A0A7Z1AYP6</accession>
<dbReference type="InterPro" id="IPR013783">
    <property type="entry name" value="Ig-like_fold"/>
</dbReference>
<dbReference type="PROSITE" id="PS51892">
    <property type="entry name" value="SUBTILASE"/>
    <property type="match status" value="1"/>
</dbReference>
<evidence type="ECO:0000259" key="9">
    <source>
        <dbReference type="Pfam" id="PF00082"/>
    </source>
</evidence>
<dbReference type="GO" id="GO:0005975">
    <property type="term" value="P:carbohydrate metabolic process"/>
    <property type="evidence" value="ECO:0007669"/>
    <property type="project" value="UniProtKB-ARBA"/>
</dbReference>
<keyword evidence="3 6" id="KW-0378">Hydrolase</keyword>
<evidence type="ECO:0000256" key="3">
    <source>
        <dbReference type="ARBA" id="ARBA00022801"/>
    </source>
</evidence>
<dbReference type="InterPro" id="IPR000209">
    <property type="entry name" value="Peptidase_S8/S53_dom"/>
</dbReference>
<dbReference type="PANTHER" id="PTHR43806:SF65">
    <property type="entry name" value="SERINE PROTEASE APRX"/>
    <property type="match status" value="1"/>
</dbReference>
<dbReference type="SUPFAM" id="SSF52743">
    <property type="entry name" value="Subtilisin-like"/>
    <property type="match status" value="1"/>
</dbReference>
<feature type="active site" description="Charge relay system" evidence="5 6">
    <location>
        <position position="445"/>
    </location>
</feature>
<reference evidence="10 11" key="1">
    <citation type="submission" date="2016-12" db="EMBL/GenBank/DDBJ databases">
        <title>The draft genome sequence of Actinophytocola xinjiangensis.</title>
        <authorList>
            <person name="Wang W."/>
            <person name="Yuan L."/>
        </authorList>
    </citation>
    <scope>NUCLEOTIDE SEQUENCE [LARGE SCALE GENOMIC DNA]</scope>
    <source>
        <strain evidence="10 11">CGMCC 4.4663</strain>
    </source>
</reference>
<dbReference type="InterPro" id="IPR050131">
    <property type="entry name" value="Peptidase_S8_subtilisin-like"/>
</dbReference>
<feature type="active site" description="Charge relay system" evidence="5 6">
    <location>
        <position position="269"/>
    </location>
</feature>
<evidence type="ECO:0000256" key="6">
    <source>
        <dbReference type="PROSITE-ProRule" id="PRU01240"/>
    </source>
</evidence>
<feature type="active site" description="Charge relay system" evidence="5 6">
    <location>
        <position position="237"/>
    </location>
</feature>
<dbReference type="InterPro" id="IPR022398">
    <property type="entry name" value="Peptidase_S8_His-AS"/>
</dbReference>
<evidence type="ECO:0000256" key="7">
    <source>
        <dbReference type="RuleBase" id="RU003355"/>
    </source>
</evidence>
<dbReference type="InterPro" id="IPR046450">
    <property type="entry name" value="PA_dom_sf"/>
</dbReference>
<protein>
    <recommendedName>
        <fullName evidence="9">Peptidase S8/S53 domain-containing protein</fullName>
    </recommendedName>
</protein>
<dbReference type="EMBL" id="MSIF01000003">
    <property type="protein sequence ID" value="OLF12039.1"/>
    <property type="molecule type" value="Genomic_DNA"/>
</dbReference>
<keyword evidence="4 6" id="KW-0720">Serine protease</keyword>
<dbReference type="PRINTS" id="PR00723">
    <property type="entry name" value="SUBTILISIN"/>
</dbReference>
<organism evidence="10 11">
    <name type="scientific">Actinophytocola xinjiangensis</name>
    <dbReference type="NCBI Taxonomy" id="485602"/>
    <lineage>
        <taxon>Bacteria</taxon>
        <taxon>Bacillati</taxon>
        <taxon>Actinomycetota</taxon>
        <taxon>Actinomycetes</taxon>
        <taxon>Pseudonocardiales</taxon>
        <taxon>Pseudonocardiaceae</taxon>
    </lineage>
</organism>
<dbReference type="SUPFAM" id="SSF52025">
    <property type="entry name" value="PA domain"/>
    <property type="match status" value="1"/>
</dbReference>
<dbReference type="InterPro" id="IPR023828">
    <property type="entry name" value="Peptidase_S8_Ser-AS"/>
</dbReference>
<dbReference type="Pfam" id="PF00082">
    <property type="entry name" value="Peptidase_S8"/>
    <property type="match status" value="1"/>
</dbReference>
<dbReference type="InterPro" id="IPR036852">
    <property type="entry name" value="Peptidase_S8/S53_dom_sf"/>
</dbReference>
<dbReference type="PROSITE" id="PS00138">
    <property type="entry name" value="SUBTILASE_SER"/>
    <property type="match status" value="1"/>
</dbReference>
<feature type="region of interest" description="Disordered" evidence="8">
    <location>
        <begin position="784"/>
        <end position="805"/>
    </location>
</feature>
<comment type="caution">
    <text evidence="10">The sequence shown here is derived from an EMBL/GenBank/DDBJ whole genome shotgun (WGS) entry which is preliminary data.</text>
</comment>
<dbReference type="CDD" id="cd07487">
    <property type="entry name" value="Peptidases_S8_1"/>
    <property type="match status" value="1"/>
</dbReference>
<dbReference type="GO" id="GO:0004252">
    <property type="term" value="F:serine-type endopeptidase activity"/>
    <property type="evidence" value="ECO:0007669"/>
    <property type="project" value="UniProtKB-UniRule"/>
</dbReference>
<keyword evidence="11" id="KW-1185">Reference proteome</keyword>
<dbReference type="Gene3D" id="2.60.40.10">
    <property type="entry name" value="Immunoglobulins"/>
    <property type="match status" value="1"/>
</dbReference>
<dbReference type="PROSITE" id="PS00136">
    <property type="entry name" value="SUBTILASE_ASP"/>
    <property type="match status" value="1"/>
</dbReference>
<evidence type="ECO:0000256" key="5">
    <source>
        <dbReference type="PIRSR" id="PIRSR615500-1"/>
    </source>
</evidence>
<dbReference type="Gene3D" id="3.40.50.200">
    <property type="entry name" value="Peptidase S8/S53 domain"/>
    <property type="match status" value="1"/>
</dbReference>
<sequence length="1296" mass="136349">MTTTIAALGLSGAVAGSADPPTDPPTVPAPAAPASGASTTVTLLTGDVVEYTVDRNGQRRVALSPVSNPDRLGVGFMSVPEGDAYYVYPTDALPLINSGRLDPTLFDVAYLAENGFGDDATDALPVIAQYGASVRSAGALSARADALPASDDVIPLASVRGAGIDIAKDEAGEFWSAITGSAKNSRAGATTLDAGLSKVWMDRRVTPTLDRSTAQIGAPQAWKSGYDGTGVKVAVLDTGLDFDHPDFEGRVIASENFTVDASIHDGFGHGTHVASIVAGSGKASDGRYRGVAPGASLMIGKVLGDLGTGSSSAVIAGMEWAAANGADVVNMSLGGGRTDGTDPQSQAVNNLTAQYGSLFVVAAGNSGPGPQTLGAPGVADAALSVAAVDRNDSMASFSSRGPRIGDFGLKPDIAAPGVGITAARSEPSIMGGDPGARYMSANGTSMASPHVAGAAAILAQKNPEWTAGKLKPVLVSTAKDAGHRSYEQGAGRVDIPRALSQQVYATGNLDFGQLAHPQTEKVDQTVGFVNDSDEPVTLDLSASLSTEAGPAPDGMLAIDQDQVTVPANGSAKVTVTVDPTIGEPTWYEGALRASAQGIEVGAAIGFYKEPESFEVTGKVILPDGVPVDSVQAFFFTRDDGRLDRTMSVRAAPAVETTARLHGGRHTASVLIGWVDENGYNNAVGMKPEFDVTGDTTVTIDLRRIQRIEVDTPKDAVDYTSIFGILRLGAGNVGGVQATASAAPAEGMEGWMLPTDTVDIGILQSFSQHVLGAQPIEMTVAGKRGPRLHGRYTSPDSPSTPRLDGRRTLPLVDGGTGTAADLAGVNARGALVLVDLSEFCQQTLCARETADRVAEVAKTGAAAVLAYGPRGHVMLGTGGYPIFSLPAMSIPTDEARMLLDRLAQGQVRIDTRGTATSPYRYHLAFSDPTRVPADLRHEVAERDLYRIDHRFHSDAPSTYSQTYSGMNVRMSVAGNIGTAPRRAQSTLTDYVGPVSKDLLWARSVSYTYDELVGGLNYGPGYGSLDVFATKGSRTETWNSRPLTTAPPSTPRELLGNPWVTSTCYTCRAGDMFVFGPNTLDPAGHSGGNTRKEEYRLTMDGEEIELKERGFLVNALFFLLRVKVVTFDVPAERNTYQLHHRTIDKPFPQMRYSGTENSTYTFSSERASESRFASCIGQTVLGRAEPCVADTMLRLGYDTQLALDNTARAGSSQRITVRGLYGNGLAAPKLRSLELWASADDGRTWQKIRTHQRDGEFTGTIEHPSLRDSTGAITLRAKAVDVNGNTVDQTIDRAYGLR</sequence>
<name>A0A7Z1AYP6_9PSEU</name>
<evidence type="ECO:0000256" key="8">
    <source>
        <dbReference type="SAM" id="MobiDB-lite"/>
    </source>
</evidence>
<evidence type="ECO:0000256" key="1">
    <source>
        <dbReference type="ARBA" id="ARBA00011073"/>
    </source>
</evidence>
<dbReference type="PROSITE" id="PS00137">
    <property type="entry name" value="SUBTILASE_HIS"/>
    <property type="match status" value="1"/>
</dbReference>
<dbReference type="InterPro" id="IPR023827">
    <property type="entry name" value="Peptidase_S8_Asp-AS"/>
</dbReference>
<feature type="domain" description="Peptidase S8/S53" evidence="9">
    <location>
        <begin position="228"/>
        <end position="491"/>
    </location>
</feature>
<evidence type="ECO:0000256" key="2">
    <source>
        <dbReference type="ARBA" id="ARBA00022670"/>
    </source>
</evidence>
<dbReference type="Gene3D" id="3.50.30.30">
    <property type="match status" value="1"/>
</dbReference>
<evidence type="ECO:0000313" key="11">
    <source>
        <dbReference type="Proteomes" id="UP000185696"/>
    </source>
</evidence>
<feature type="region of interest" description="Disordered" evidence="8">
    <location>
        <begin position="13"/>
        <end position="36"/>
    </location>
</feature>
<keyword evidence="2 6" id="KW-0645">Protease</keyword>
<dbReference type="Proteomes" id="UP000185696">
    <property type="component" value="Unassembled WGS sequence"/>
</dbReference>
<proteinExistence type="inferred from homology"/>
<dbReference type="PANTHER" id="PTHR43806">
    <property type="entry name" value="PEPTIDASE S8"/>
    <property type="match status" value="1"/>
</dbReference>
<dbReference type="GO" id="GO:0006508">
    <property type="term" value="P:proteolysis"/>
    <property type="evidence" value="ECO:0007669"/>
    <property type="project" value="UniProtKB-KW"/>
</dbReference>
<feature type="compositionally biased region" description="Pro residues" evidence="8">
    <location>
        <begin position="21"/>
        <end position="31"/>
    </location>
</feature>
<evidence type="ECO:0000313" key="10">
    <source>
        <dbReference type="EMBL" id="OLF12039.1"/>
    </source>
</evidence>